<name>A0ABQ4KA47_9BACI</name>
<proteinExistence type="predicted"/>
<reference evidence="1 2" key="1">
    <citation type="submission" date="2021-03" db="EMBL/GenBank/DDBJ databases">
        <title>Antimicrobial resistance genes in bacteria isolated from Japanese honey, and their potential for conferring macrolide and lincosamide resistance in the American foulbrood pathogen Paenibacillus larvae.</title>
        <authorList>
            <person name="Okamoto M."/>
            <person name="Kumagai M."/>
            <person name="Kanamori H."/>
            <person name="Takamatsu D."/>
        </authorList>
    </citation>
    <scope>NUCLEOTIDE SEQUENCE [LARGE SCALE GENOMIC DNA]</scope>
    <source>
        <strain evidence="1 2">J1TS3</strain>
    </source>
</reference>
<evidence type="ECO:0000313" key="2">
    <source>
        <dbReference type="Proteomes" id="UP000680279"/>
    </source>
</evidence>
<evidence type="ECO:0000313" key="1">
    <source>
        <dbReference type="EMBL" id="GIN22600.1"/>
    </source>
</evidence>
<organism evidence="1 2">
    <name type="scientific">Siminovitchia fordii</name>
    <dbReference type="NCBI Taxonomy" id="254759"/>
    <lineage>
        <taxon>Bacteria</taxon>
        <taxon>Bacillati</taxon>
        <taxon>Bacillota</taxon>
        <taxon>Bacilli</taxon>
        <taxon>Bacillales</taxon>
        <taxon>Bacillaceae</taxon>
        <taxon>Siminovitchia</taxon>
    </lineage>
</organism>
<dbReference type="Proteomes" id="UP000680279">
    <property type="component" value="Unassembled WGS sequence"/>
</dbReference>
<comment type="caution">
    <text evidence="1">The sequence shown here is derived from an EMBL/GenBank/DDBJ whole genome shotgun (WGS) entry which is preliminary data.</text>
</comment>
<dbReference type="EMBL" id="BOQT01000018">
    <property type="protein sequence ID" value="GIN22600.1"/>
    <property type="molecule type" value="Genomic_DNA"/>
</dbReference>
<sequence length="63" mass="7240">MYDELKEAGLSNVDIEMLKGIDENVMKIESIAKLIIKSHNYGFKKGVNESIKFIECEQKGKEY</sequence>
<keyword evidence="2" id="KW-1185">Reference proteome</keyword>
<dbReference type="RefSeq" id="WP_212963716.1">
    <property type="nucleotide sequence ID" value="NZ_BOQT01000018.1"/>
</dbReference>
<protein>
    <submittedName>
        <fullName evidence="1">Uncharacterized protein</fullName>
    </submittedName>
</protein>
<gene>
    <name evidence="1" type="ORF">J1TS3_37340</name>
</gene>
<accession>A0ABQ4KA47</accession>